<gene>
    <name evidence="4" type="ORF">EKG83_18100</name>
</gene>
<dbReference type="PANTHER" id="PTHR30055:SF187">
    <property type="entry name" value="TRANSCRIPTIONAL REGULATORY PROTEIN"/>
    <property type="match status" value="1"/>
</dbReference>
<name>A0A5Q0HDR7_SACSY</name>
<accession>A0A5Q0HDR7</accession>
<dbReference type="Pfam" id="PF00440">
    <property type="entry name" value="TetR_N"/>
    <property type="match status" value="1"/>
</dbReference>
<keyword evidence="5" id="KW-1185">Reference proteome</keyword>
<sequence length="196" mass="21554">MVADERAAGYRRRLLAGLAAGIERDGYRATTVADVVRHARTSRRTFYQHFPDKEACFAALLADTTAEMVRRISAAVDPSAPWRAQVRQAVEAWAGCVDAAPALVVSWIRDVPALGPTARRLQHEAMEAFIAMVLRLCDTPRWRDLRSEPVPRDLVVMLLGGLRELSAVTIEGGRRMREVTEVAVRAATALLGPQAP</sequence>
<proteinExistence type="predicted"/>
<dbReference type="PROSITE" id="PS50977">
    <property type="entry name" value="HTH_TETR_2"/>
    <property type="match status" value="1"/>
</dbReference>
<dbReference type="SUPFAM" id="SSF46689">
    <property type="entry name" value="Homeodomain-like"/>
    <property type="match status" value="1"/>
</dbReference>
<organism evidence="4 5">
    <name type="scientific">Saccharothrix syringae</name>
    <name type="common">Nocardiopsis syringae</name>
    <dbReference type="NCBI Taxonomy" id="103733"/>
    <lineage>
        <taxon>Bacteria</taxon>
        <taxon>Bacillati</taxon>
        <taxon>Actinomycetota</taxon>
        <taxon>Actinomycetes</taxon>
        <taxon>Pseudonocardiales</taxon>
        <taxon>Pseudonocardiaceae</taxon>
        <taxon>Saccharothrix</taxon>
    </lineage>
</organism>
<dbReference type="AlphaFoldDB" id="A0A5Q0HDR7"/>
<dbReference type="OrthoDB" id="5242485at2"/>
<dbReference type="InterPro" id="IPR001647">
    <property type="entry name" value="HTH_TetR"/>
</dbReference>
<dbReference type="KEGG" id="ssyi:EKG83_18100"/>
<feature type="domain" description="HTH tetR-type" evidence="3">
    <location>
        <begin position="8"/>
        <end position="68"/>
    </location>
</feature>
<dbReference type="Proteomes" id="UP000325787">
    <property type="component" value="Chromosome"/>
</dbReference>
<dbReference type="GO" id="GO:0000976">
    <property type="term" value="F:transcription cis-regulatory region binding"/>
    <property type="evidence" value="ECO:0007669"/>
    <property type="project" value="TreeGrafter"/>
</dbReference>
<dbReference type="GO" id="GO:0003700">
    <property type="term" value="F:DNA-binding transcription factor activity"/>
    <property type="evidence" value="ECO:0007669"/>
    <property type="project" value="TreeGrafter"/>
</dbReference>
<evidence type="ECO:0000313" key="5">
    <source>
        <dbReference type="Proteomes" id="UP000325787"/>
    </source>
</evidence>
<evidence type="ECO:0000256" key="1">
    <source>
        <dbReference type="ARBA" id="ARBA00023125"/>
    </source>
</evidence>
<feature type="DNA-binding region" description="H-T-H motif" evidence="2">
    <location>
        <begin position="31"/>
        <end position="50"/>
    </location>
</feature>
<dbReference type="EMBL" id="CP034550">
    <property type="protein sequence ID" value="QFZ24321.1"/>
    <property type="molecule type" value="Genomic_DNA"/>
</dbReference>
<dbReference type="PANTHER" id="PTHR30055">
    <property type="entry name" value="HTH-TYPE TRANSCRIPTIONAL REGULATOR RUTR"/>
    <property type="match status" value="1"/>
</dbReference>
<evidence type="ECO:0000259" key="3">
    <source>
        <dbReference type="PROSITE" id="PS50977"/>
    </source>
</evidence>
<dbReference type="InterPro" id="IPR009057">
    <property type="entry name" value="Homeodomain-like_sf"/>
</dbReference>
<keyword evidence="1 2" id="KW-0238">DNA-binding</keyword>
<evidence type="ECO:0000256" key="2">
    <source>
        <dbReference type="PROSITE-ProRule" id="PRU00335"/>
    </source>
</evidence>
<dbReference type="InterPro" id="IPR050109">
    <property type="entry name" value="HTH-type_TetR-like_transc_reg"/>
</dbReference>
<evidence type="ECO:0000313" key="4">
    <source>
        <dbReference type="EMBL" id="QFZ24321.1"/>
    </source>
</evidence>
<protein>
    <submittedName>
        <fullName evidence="4">TetR family transcriptional regulator</fullName>
    </submittedName>
</protein>
<dbReference type="Gene3D" id="1.10.357.10">
    <property type="entry name" value="Tetracycline Repressor, domain 2"/>
    <property type="match status" value="1"/>
</dbReference>
<reference evidence="5" key="1">
    <citation type="journal article" date="2021" name="Curr. Microbiol.">
        <title>Complete genome of nocamycin-producing strain Saccharothrix syringae NRRL B-16468 reveals the biosynthetic potential for secondary metabolites.</title>
        <authorList>
            <person name="Mo X."/>
            <person name="Yang S."/>
        </authorList>
    </citation>
    <scope>NUCLEOTIDE SEQUENCE [LARGE SCALE GENOMIC DNA]</scope>
    <source>
        <strain evidence="5">ATCC 51364 / DSM 43886 / JCM 6844 / KCTC 9398 / NBRC 14523 / NRRL B-16468 / INA 2240</strain>
    </source>
</reference>